<name>U3P523_LEIXC</name>
<dbReference type="Proteomes" id="UP000016743">
    <property type="component" value="Chromosome"/>
</dbReference>
<protein>
    <submittedName>
        <fullName evidence="2">Uncharacterized protein</fullName>
    </submittedName>
</protein>
<dbReference type="PATRIC" id="fig|1389489.3.peg.1279"/>
<sequence length="84" mass="8729">MNISTVGSSQIIGPDGHTISEIPPFEAGHMVADVPLGTTTTPATLLSRGIELLVAGLGLFGLLVAFGGRRNTPPDARRPLPPMR</sequence>
<dbReference type="SUPFAM" id="SSF56317">
    <property type="entry name" value="Carbon-nitrogen hydrolase"/>
    <property type="match status" value="1"/>
</dbReference>
<dbReference type="InterPro" id="IPR036526">
    <property type="entry name" value="C-N_Hydrolase_sf"/>
</dbReference>
<dbReference type="RefSeq" id="WP_021754856.1">
    <property type="nucleotide sequence ID" value="NC_022438.1"/>
</dbReference>
<keyword evidence="1" id="KW-0472">Membrane</keyword>
<evidence type="ECO:0000313" key="3">
    <source>
        <dbReference type="Proteomes" id="UP000016743"/>
    </source>
</evidence>
<reference evidence="2 3" key="1">
    <citation type="journal article" date="2013" name="Genome Announc.">
        <title>Complete Genome Sequence of Leifsonia xyli subsp. cynodontis Strain DSM46306, a Gram-Positive Bacterial Pathogen of Grasses.</title>
        <authorList>
            <person name="Monteiro-Vitorello C.B."/>
            <person name="Zerillo M.M."/>
            <person name="Van Sluys M.A."/>
            <person name="Camargo L.E."/>
            <person name="Kitajima J.P."/>
        </authorList>
    </citation>
    <scope>NUCLEOTIDE SEQUENCE [LARGE SCALE GENOMIC DNA]</scope>
    <source>
        <strain evidence="2 3">DSM 46306</strain>
    </source>
</reference>
<evidence type="ECO:0000256" key="1">
    <source>
        <dbReference type="SAM" id="Phobius"/>
    </source>
</evidence>
<gene>
    <name evidence="2" type="ORF">O159_13330</name>
</gene>
<dbReference type="HOGENOM" id="CLU_2523467_0_0_11"/>
<accession>U3P523</accession>
<feature type="transmembrane region" description="Helical" evidence="1">
    <location>
        <begin position="49"/>
        <end position="68"/>
    </location>
</feature>
<dbReference type="STRING" id="1389489.O159_13330"/>
<dbReference type="EMBL" id="CP006734">
    <property type="protein sequence ID" value="AGW41405.1"/>
    <property type="molecule type" value="Genomic_DNA"/>
</dbReference>
<dbReference type="eggNOG" id="COG0815">
    <property type="taxonomic scope" value="Bacteria"/>
</dbReference>
<evidence type="ECO:0000313" key="2">
    <source>
        <dbReference type="EMBL" id="AGW41405.1"/>
    </source>
</evidence>
<dbReference type="AlphaFoldDB" id="U3P523"/>
<keyword evidence="1" id="KW-0812">Transmembrane</keyword>
<dbReference type="KEGG" id="lxy:O159_13330"/>
<keyword evidence="1" id="KW-1133">Transmembrane helix</keyword>
<organism evidence="2 3">
    <name type="scientific">Leifsonia xyli subsp. cynodontis DSM 46306</name>
    <dbReference type="NCBI Taxonomy" id="1389489"/>
    <lineage>
        <taxon>Bacteria</taxon>
        <taxon>Bacillati</taxon>
        <taxon>Actinomycetota</taxon>
        <taxon>Actinomycetes</taxon>
        <taxon>Micrococcales</taxon>
        <taxon>Microbacteriaceae</taxon>
        <taxon>Leifsonia</taxon>
    </lineage>
</organism>
<keyword evidence="3" id="KW-1185">Reference proteome</keyword>
<proteinExistence type="predicted"/>